<evidence type="ECO:0000256" key="1">
    <source>
        <dbReference type="SAM" id="MobiDB-lite"/>
    </source>
</evidence>
<dbReference type="VEuPathDB" id="VectorBase:ASIC005831"/>
<dbReference type="GO" id="GO:0016301">
    <property type="term" value="F:kinase activity"/>
    <property type="evidence" value="ECO:0007669"/>
    <property type="project" value="UniProtKB-KW"/>
</dbReference>
<keyword evidence="2" id="KW-0418">Kinase</keyword>
<evidence type="ECO:0000313" key="4">
    <source>
        <dbReference type="Proteomes" id="UP000030765"/>
    </source>
</evidence>
<name>A0A084VKQ9_ANOSI</name>
<dbReference type="EMBL" id="ATLV01014238">
    <property type="status" value="NOT_ANNOTATED_CDS"/>
    <property type="molecule type" value="Genomic_DNA"/>
</dbReference>
<dbReference type="AlphaFoldDB" id="A0A084VKQ9"/>
<keyword evidence="4" id="KW-1185">Reference proteome</keyword>
<dbReference type="Proteomes" id="UP000030765">
    <property type="component" value="Unassembled WGS sequence"/>
</dbReference>
<evidence type="ECO:0000313" key="2">
    <source>
        <dbReference type="EMBL" id="KFB38553.1"/>
    </source>
</evidence>
<gene>
    <name evidence="2" type="ORF">ZHAS_00005831</name>
</gene>
<keyword evidence="2" id="KW-0808">Transferase</keyword>
<reference evidence="3" key="2">
    <citation type="submission" date="2020-05" db="UniProtKB">
        <authorList>
            <consortium name="EnsemblMetazoa"/>
        </authorList>
    </citation>
    <scope>IDENTIFICATION</scope>
</reference>
<feature type="compositionally biased region" description="Basic and acidic residues" evidence="1">
    <location>
        <begin position="28"/>
        <end position="37"/>
    </location>
</feature>
<accession>A0A084VKQ9</accession>
<dbReference type="EnsemblMetazoa" id="ASIC005831-RA">
    <property type="protein sequence ID" value="ASIC005831-PA"/>
    <property type="gene ID" value="ASIC005831"/>
</dbReference>
<proteinExistence type="predicted"/>
<feature type="region of interest" description="Disordered" evidence="1">
    <location>
        <begin position="1"/>
        <end position="37"/>
    </location>
</feature>
<organism evidence="2">
    <name type="scientific">Anopheles sinensis</name>
    <name type="common">Mosquito</name>
    <dbReference type="NCBI Taxonomy" id="74873"/>
    <lineage>
        <taxon>Eukaryota</taxon>
        <taxon>Metazoa</taxon>
        <taxon>Ecdysozoa</taxon>
        <taxon>Arthropoda</taxon>
        <taxon>Hexapoda</taxon>
        <taxon>Insecta</taxon>
        <taxon>Pterygota</taxon>
        <taxon>Neoptera</taxon>
        <taxon>Endopterygota</taxon>
        <taxon>Diptera</taxon>
        <taxon>Nematocera</taxon>
        <taxon>Culicoidea</taxon>
        <taxon>Culicidae</taxon>
        <taxon>Anophelinae</taxon>
        <taxon>Anopheles</taxon>
    </lineage>
</organism>
<feature type="compositionally biased region" description="Polar residues" evidence="1">
    <location>
        <begin position="1"/>
        <end position="16"/>
    </location>
</feature>
<reference evidence="2 4" key="1">
    <citation type="journal article" date="2014" name="BMC Genomics">
        <title>Genome sequence of Anopheles sinensis provides insight into genetics basis of mosquito competence for malaria parasites.</title>
        <authorList>
            <person name="Zhou D."/>
            <person name="Zhang D."/>
            <person name="Ding G."/>
            <person name="Shi L."/>
            <person name="Hou Q."/>
            <person name="Ye Y."/>
            <person name="Xu Y."/>
            <person name="Zhou H."/>
            <person name="Xiong C."/>
            <person name="Li S."/>
            <person name="Yu J."/>
            <person name="Hong S."/>
            <person name="Yu X."/>
            <person name="Zou P."/>
            <person name="Chen C."/>
            <person name="Chang X."/>
            <person name="Wang W."/>
            <person name="Lv Y."/>
            <person name="Sun Y."/>
            <person name="Ma L."/>
            <person name="Shen B."/>
            <person name="Zhu C."/>
        </authorList>
    </citation>
    <scope>NUCLEOTIDE SEQUENCE [LARGE SCALE GENOMIC DNA]</scope>
</reference>
<sequence length="89" mass="9915">MISLVSLPQFSPSARQTRPGVATTPGEARADGRQIDGGHDFPDIFGGDLWQWSRICGMRPDRYRWSLVHGGFGSAQRFLMELDEIYGMG</sequence>
<protein>
    <submittedName>
        <fullName evidence="2 3">Glycogen synthase kinase 3</fullName>
    </submittedName>
</protein>
<dbReference type="EMBL" id="KE524948">
    <property type="protein sequence ID" value="KFB38553.1"/>
    <property type="molecule type" value="Genomic_DNA"/>
</dbReference>
<evidence type="ECO:0000313" key="3">
    <source>
        <dbReference type="EnsemblMetazoa" id="ASIC005831-PA"/>
    </source>
</evidence>